<dbReference type="SUPFAM" id="SSF53335">
    <property type="entry name" value="S-adenosyl-L-methionine-dependent methyltransferases"/>
    <property type="match status" value="1"/>
</dbReference>
<evidence type="ECO:0000256" key="4">
    <source>
        <dbReference type="ARBA" id="ARBA00012140"/>
    </source>
</evidence>
<dbReference type="GO" id="GO:0006355">
    <property type="term" value="P:regulation of DNA-templated transcription"/>
    <property type="evidence" value="ECO:0007669"/>
    <property type="project" value="InterPro"/>
</dbReference>
<comment type="subcellular location">
    <subcellularLocation>
        <location evidence="2">Cytoplasm</location>
    </subcellularLocation>
</comment>
<dbReference type="InterPro" id="IPR029063">
    <property type="entry name" value="SAM-dependent_MTases_sf"/>
</dbReference>
<dbReference type="PROSITE" id="PS01153">
    <property type="entry name" value="NOL1_NOP2_SUN"/>
    <property type="match status" value="1"/>
</dbReference>
<evidence type="ECO:0000256" key="3">
    <source>
        <dbReference type="ARBA" id="ARBA00007494"/>
    </source>
</evidence>
<name>A0AAU8A5L6_9BURK</name>
<evidence type="ECO:0000256" key="9">
    <source>
        <dbReference type="ARBA" id="ARBA00022691"/>
    </source>
</evidence>
<evidence type="ECO:0000256" key="12">
    <source>
        <dbReference type="ARBA" id="ARBA00031088"/>
    </source>
</evidence>
<feature type="domain" description="SAM-dependent MTase RsmB/NOP-type" evidence="15">
    <location>
        <begin position="172"/>
        <end position="441"/>
    </location>
</feature>
<evidence type="ECO:0000259" key="15">
    <source>
        <dbReference type="PROSITE" id="PS51686"/>
    </source>
</evidence>
<dbReference type="Pfam" id="PF01029">
    <property type="entry name" value="NusB"/>
    <property type="match status" value="1"/>
</dbReference>
<gene>
    <name evidence="16" type="primary">rsmB</name>
    <name evidence="16" type="ORF">NKE59_09585</name>
</gene>
<dbReference type="InterPro" id="IPR035926">
    <property type="entry name" value="NusB-like_sf"/>
</dbReference>
<evidence type="ECO:0000256" key="11">
    <source>
        <dbReference type="ARBA" id="ARBA00030399"/>
    </source>
</evidence>
<feature type="binding site" evidence="14">
    <location>
        <begin position="267"/>
        <end position="273"/>
    </location>
    <ligand>
        <name>S-adenosyl-L-methionine</name>
        <dbReference type="ChEBI" id="CHEBI:59789"/>
    </ligand>
</feature>
<dbReference type="CDD" id="cd02440">
    <property type="entry name" value="AdoMet_MTases"/>
    <property type="match status" value="1"/>
</dbReference>
<keyword evidence="6" id="KW-0698">rRNA processing</keyword>
<dbReference type="InterPro" id="IPR001678">
    <property type="entry name" value="MeTrfase_RsmB-F_NOP2_dom"/>
</dbReference>
<dbReference type="InterPro" id="IPR004573">
    <property type="entry name" value="rRNA_ssu_MeTfrase_B"/>
</dbReference>
<comment type="catalytic activity">
    <reaction evidence="13">
        <text>cytidine(967) in 16S rRNA + S-adenosyl-L-methionine = 5-methylcytidine(967) in 16S rRNA + S-adenosyl-L-homocysteine + H(+)</text>
        <dbReference type="Rhea" id="RHEA:42748"/>
        <dbReference type="Rhea" id="RHEA-COMP:10219"/>
        <dbReference type="Rhea" id="RHEA-COMP:10220"/>
        <dbReference type="ChEBI" id="CHEBI:15378"/>
        <dbReference type="ChEBI" id="CHEBI:57856"/>
        <dbReference type="ChEBI" id="CHEBI:59789"/>
        <dbReference type="ChEBI" id="CHEBI:74483"/>
        <dbReference type="ChEBI" id="CHEBI:82748"/>
        <dbReference type="EC" id="2.1.1.176"/>
    </reaction>
</comment>
<dbReference type="InterPro" id="IPR054728">
    <property type="entry name" value="RsmB-like_ferredoxin"/>
</dbReference>
<dbReference type="Pfam" id="PF22458">
    <property type="entry name" value="RsmF-B_ferredox"/>
    <property type="match status" value="1"/>
</dbReference>
<keyword evidence="10 14" id="KW-0694">RNA-binding</keyword>
<dbReference type="AlphaFoldDB" id="A0AAU8A5L6"/>
<reference evidence="16" key="1">
    <citation type="submission" date="2022-06" db="EMBL/GenBank/DDBJ databases">
        <title>New Polynucleobacter species.</title>
        <authorList>
            <person name="Hahn M.W."/>
        </authorList>
    </citation>
    <scope>NUCLEOTIDE SEQUENCE</scope>
    <source>
        <strain evidence="16">UK-FUSCHL-C3</strain>
    </source>
</reference>
<comment type="function">
    <text evidence="1">Specifically methylates the cytosine at position 967 (m5C967) of 16S rRNA.</text>
</comment>
<dbReference type="Gene3D" id="1.10.287.730">
    <property type="entry name" value="Helix hairpin bin"/>
    <property type="match status" value="1"/>
</dbReference>
<keyword evidence="9 14" id="KW-0949">S-adenosyl-L-methionine</keyword>
<protein>
    <recommendedName>
        <fullName evidence="4">16S rRNA (cytosine(967)-C(5))-methyltransferase</fullName>
        <ecNumber evidence="4">2.1.1.176</ecNumber>
    </recommendedName>
    <alternativeName>
        <fullName evidence="11">16S rRNA m5C967 methyltransferase</fullName>
    </alternativeName>
    <alternativeName>
        <fullName evidence="12">rRNA (cytosine-C(5)-)-methyltransferase RsmB</fullName>
    </alternativeName>
</protein>
<dbReference type="GO" id="GO:0003723">
    <property type="term" value="F:RNA binding"/>
    <property type="evidence" value="ECO:0007669"/>
    <property type="project" value="UniProtKB-UniRule"/>
</dbReference>
<comment type="similarity">
    <text evidence="3 14">Belongs to the class I-like SAM-binding methyltransferase superfamily. RsmB/NOP family.</text>
</comment>
<evidence type="ECO:0000256" key="5">
    <source>
        <dbReference type="ARBA" id="ARBA00022490"/>
    </source>
</evidence>
<feature type="binding site" evidence="14">
    <location>
        <position position="292"/>
    </location>
    <ligand>
        <name>S-adenosyl-L-methionine</name>
        <dbReference type="ChEBI" id="CHEBI:59789"/>
    </ligand>
</feature>
<evidence type="ECO:0000256" key="6">
    <source>
        <dbReference type="ARBA" id="ARBA00022552"/>
    </source>
</evidence>
<proteinExistence type="inferred from homology"/>
<dbReference type="GO" id="GO:0008649">
    <property type="term" value="F:rRNA methyltransferase activity"/>
    <property type="evidence" value="ECO:0007669"/>
    <property type="project" value="InterPro"/>
</dbReference>
<dbReference type="Gene3D" id="1.10.940.10">
    <property type="entry name" value="NusB-like"/>
    <property type="match status" value="1"/>
</dbReference>
<dbReference type="Gene3D" id="3.30.70.1170">
    <property type="entry name" value="Sun protein, domain 3"/>
    <property type="match status" value="1"/>
</dbReference>
<dbReference type="EMBL" id="CP099959">
    <property type="protein sequence ID" value="XCC58682.1"/>
    <property type="molecule type" value="Genomic_DNA"/>
</dbReference>
<dbReference type="EC" id="2.1.1.176" evidence="4"/>
<dbReference type="InterPro" id="IPR023267">
    <property type="entry name" value="RCMT"/>
</dbReference>
<dbReference type="InterPro" id="IPR006027">
    <property type="entry name" value="NusB_RsmB_TIM44"/>
</dbReference>
<evidence type="ECO:0000256" key="14">
    <source>
        <dbReference type="PROSITE-ProRule" id="PRU01023"/>
    </source>
</evidence>
<organism evidence="16">
    <name type="scientific">Polynucleobacter sp. UK-FUSCHL-C3</name>
    <dbReference type="NCBI Taxonomy" id="2955208"/>
    <lineage>
        <taxon>Bacteria</taxon>
        <taxon>Pseudomonadati</taxon>
        <taxon>Pseudomonadota</taxon>
        <taxon>Betaproteobacteria</taxon>
        <taxon>Burkholderiales</taxon>
        <taxon>Burkholderiaceae</taxon>
        <taxon>Polynucleobacter</taxon>
    </lineage>
</organism>
<feature type="active site" description="Nucleophile" evidence="14">
    <location>
        <position position="392"/>
    </location>
</feature>
<evidence type="ECO:0000256" key="13">
    <source>
        <dbReference type="ARBA" id="ARBA00047283"/>
    </source>
</evidence>
<dbReference type="InterPro" id="IPR049560">
    <property type="entry name" value="MeTrfase_RsmB-F_NOP2_cat"/>
</dbReference>
<dbReference type="PROSITE" id="PS51686">
    <property type="entry name" value="SAM_MT_RSMB_NOP"/>
    <property type="match status" value="1"/>
</dbReference>
<dbReference type="PANTHER" id="PTHR22807:SF61">
    <property type="entry name" value="NOL1_NOP2_SUN FAMILY PROTEIN _ ANTITERMINATION NUSB DOMAIN-CONTAINING PROTEIN"/>
    <property type="match status" value="1"/>
</dbReference>
<dbReference type="InterPro" id="IPR018314">
    <property type="entry name" value="RsmB/NOL1/NOP2-like_CS"/>
</dbReference>
<evidence type="ECO:0000256" key="8">
    <source>
        <dbReference type="ARBA" id="ARBA00022679"/>
    </source>
</evidence>
<dbReference type="PRINTS" id="PR02008">
    <property type="entry name" value="RCMTFAMILY"/>
</dbReference>
<keyword evidence="8 14" id="KW-0808">Transferase</keyword>
<dbReference type="Pfam" id="PF01189">
    <property type="entry name" value="Methyltr_RsmB-F"/>
    <property type="match status" value="1"/>
</dbReference>
<keyword evidence="5" id="KW-0963">Cytoplasm</keyword>
<dbReference type="Gene3D" id="3.40.50.150">
    <property type="entry name" value="Vaccinia Virus protein VP39"/>
    <property type="match status" value="1"/>
</dbReference>
<comment type="caution">
    <text evidence="14">Lacks conserved residue(s) required for the propagation of feature annotation.</text>
</comment>
<feature type="binding site" evidence="14">
    <location>
        <position position="339"/>
    </location>
    <ligand>
        <name>S-adenosyl-L-methionine</name>
        <dbReference type="ChEBI" id="CHEBI:59789"/>
    </ligand>
</feature>
<evidence type="ECO:0000256" key="2">
    <source>
        <dbReference type="ARBA" id="ARBA00004496"/>
    </source>
</evidence>
<keyword evidence="7 14" id="KW-0489">Methyltransferase</keyword>
<dbReference type="GO" id="GO:0005737">
    <property type="term" value="C:cytoplasm"/>
    <property type="evidence" value="ECO:0007669"/>
    <property type="project" value="UniProtKB-SubCell"/>
</dbReference>
<dbReference type="NCBIfam" id="NF008149">
    <property type="entry name" value="PRK10901.1"/>
    <property type="match status" value="1"/>
</dbReference>
<evidence type="ECO:0000256" key="10">
    <source>
        <dbReference type="ARBA" id="ARBA00022884"/>
    </source>
</evidence>
<dbReference type="NCBIfam" id="TIGR00563">
    <property type="entry name" value="rsmB"/>
    <property type="match status" value="1"/>
</dbReference>
<dbReference type="PANTHER" id="PTHR22807">
    <property type="entry name" value="NOP2 YEAST -RELATED NOL1/NOP2/FMU SUN DOMAIN-CONTAINING"/>
    <property type="match status" value="1"/>
</dbReference>
<evidence type="ECO:0000256" key="1">
    <source>
        <dbReference type="ARBA" id="ARBA00002724"/>
    </source>
</evidence>
<sequence>MKGVGAATHSAALAQVLLGSANAIEQIIYEGRSLSQVLDTLDPKLRPAIQSVTFAALRSWAHAQKRIQKLVPKKPSKEVDLLLSVSCTLILGQERGDMQNRYPAHTIVNEAVKAAGSSPKTQFAQGLINAVLRKIAVSSKDEDLVGQGFGITFPRWWLEQLQAAYPKEWQGICIEQGKRPPLVLRINTNKISLIDYYVLLESKEISYRRIEHLSGIALDTAIVIQEPIPVSQIPGFDEGLVSVQDAGAQLATLLLNPQAGDHILDACAAPGGKTAHIAEHMGSNQYQLLALEIDAERLKKVEGALERLSLPKKCIALKQGSASRQDWWDGQFFDKILCDVPCSASGIVRRHPDIVFLRRKEDIAAFVKTQRAILENAWRMLKPGGSLLYVTCSVFPEEGEEQIAWFLSQHPNALRLESPGQLLSDQDHDGFFFGLLSKNKE</sequence>
<accession>A0AAU8A5L6</accession>
<dbReference type="SUPFAM" id="SSF48013">
    <property type="entry name" value="NusB-like"/>
    <property type="match status" value="1"/>
</dbReference>
<evidence type="ECO:0000256" key="7">
    <source>
        <dbReference type="ARBA" id="ARBA00022603"/>
    </source>
</evidence>
<evidence type="ECO:0000313" key="16">
    <source>
        <dbReference type="EMBL" id="XCC58682.1"/>
    </source>
</evidence>